<proteinExistence type="predicted"/>
<reference evidence="2" key="3">
    <citation type="submission" date="2025-08" db="UniProtKB">
        <authorList>
            <consortium name="RefSeq"/>
        </authorList>
    </citation>
    <scope>IDENTIFICATION</scope>
    <source>
        <strain evidence="2">NI907</strain>
    </source>
</reference>
<dbReference type="AlphaFoldDB" id="A0A6P8BK77"/>
<evidence type="ECO:0000313" key="1">
    <source>
        <dbReference type="Proteomes" id="UP000515153"/>
    </source>
</evidence>
<sequence>MSLLLPLHPRITIEPTGGWLGYALKRRLENEGDSSARPLEPSELLPTLHDGATLWFGPSYPLTGPAWGLLAAHHILGDVGWADWTFLPAGQGR</sequence>
<reference evidence="2" key="2">
    <citation type="submission" date="2019-10" db="EMBL/GenBank/DDBJ databases">
        <authorList>
            <consortium name="NCBI Genome Project"/>
        </authorList>
    </citation>
    <scope>NUCLEOTIDE SEQUENCE</scope>
    <source>
        <strain evidence="2">NI907</strain>
    </source>
</reference>
<evidence type="ECO:0000313" key="2">
    <source>
        <dbReference type="RefSeq" id="XP_030987502.1"/>
    </source>
</evidence>
<name>A0A6P8BK77_PYRGI</name>
<dbReference type="GeneID" id="41955992"/>
<reference evidence="2" key="1">
    <citation type="journal article" date="2019" name="Mol. Biol. Evol.">
        <title>Blast fungal genomes show frequent chromosomal changes, gene gains and losses, and effector gene turnover.</title>
        <authorList>
            <person name="Gomez Luciano L.B."/>
            <person name="Jason Tsai I."/>
            <person name="Chuma I."/>
            <person name="Tosa Y."/>
            <person name="Chen Y.H."/>
            <person name="Li J.Y."/>
            <person name="Li M.Y."/>
            <person name="Jade Lu M.Y."/>
            <person name="Nakayashiki H."/>
            <person name="Li W.H."/>
        </authorList>
    </citation>
    <scope>NUCLEOTIDE SEQUENCE</scope>
    <source>
        <strain evidence="2">NI907</strain>
    </source>
</reference>
<dbReference type="RefSeq" id="XP_030987502.1">
    <property type="nucleotide sequence ID" value="XM_031121078.1"/>
</dbReference>
<dbReference type="KEGG" id="pgri:PgNI_01001"/>
<protein>
    <submittedName>
        <fullName evidence="2">Uncharacterized protein</fullName>
    </submittedName>
</protein>
<accession>A0A6P8BK77</accession>
<dbReference type="Proteomes" id="UP000515153">
    <property type="component" value="Unplaced"/>
</dbReference>
<keyword evidence="1" id="KW-1185">Reference proteome</keyword>
<gene>
    <name evidence="2" type="ORF">PgNI_01001</name>
</gene>
<organism evidence="1 2">
    <name type="scientific">Pyricularia grisea</name>
    <name type="common">Crabgrass-specific blast fungus</name>
    <name type="synonym">Magnaporthe grisea</name>
    <dbReference type="NCBI Taxonomy" id="148305"/>
    <lineage>
        <taxon>Eukaryota</taxon>
        <taxon>Fungi</taxon>
        <taxon>Dikarya</taxon>
        <taxon>Ascomycota</taxon>
        <taxon>Pezizomycotina</taxon>
        <taxon>Sordariomycetes</taxon>
        <taxon>Sordariomycetidae</taxon>
        <taxon>Magnaporthales</taxon>
        <taxon>Pyriculariaceae</taxon>
        <taxon>Pyricularia</taxon>
    </lineage>
</organism>